<dbReference type="EMBL" id="CP036269">
    <property type="protein sequence ID" value="QDT40762.1"/>
    <property type="molecule type" value="Genomic_DNA"/>
</dbReference>
<organism evidence="2 3">
    <name type="scientific">Gimesia alba</name>
    <dbReference type="NCBI Taxonomy" id="2527973"/>
    <lineage>
        <taxon>Bacteria</taxon>
        <taxon>Pseudomonadati</taxon>
        <taxon>Planctomycetota</taxon>
        <taxon>Planctomycetia</taxon>
        <taxon>Planctomycetales</taxon>
        <taxon>Planctomycetaceae</taxon>
        <taxon>Gimesia</taxon>
    </lineage>
</organism>
<dbReference type="InterPro" id="IPR011990">
    <property type="entry name" value="TPR-like_helical_dom_sf"/>
</dbReference>
<accession>A0A517RA42</accession>
<proteinExistence type="predicted"/>
<dbReference type="InterPro" id="IPR019734">
    <property type="entry name" value="TPR_rpt"/>
</dbReference>
<keyword evidence="1" id="KW-0802">TPR repeat</keyword>
<feature type="repeat" description="TPR" evidence="1">
    <location>
        <begin position="107"/>
        <end position="140"/>
    </location>
</feature>
<dbReference type="SUPFAM" id="SSF48452">
    <property type="entry name" value="TPR-like"/>
    <property type="match status" value="1"/>
</dbReference>
<dbReference type="Gene3D" id="1.25.40.10">
    <property type="entry name" value="Tetratricopeptide repeat domain"/>
    <property type="match status" value="1"/>
</dbReference>
<reference evidence="2 3" key="1">
    <citation type="submission" date="2019-02" db="EMBL/GenBank/DDBJ databases">
        <title>Deep-cultivation of Planctomycetes and their phenomic and genomic characterization uncovers novel biology.</title>
        <authorList>
            <person name="Wiegand S."/>
            <person name="Jogler M."/>
            <person name="Boedeker C."/>
            <person name="Pinto D."/>
            <person name="Vollmers J."/>
            <person name="Rivas-Marin E."/>
            <person name="Kohn T."/>
            <person name="Peeters S.H."/>
            <person name="Heuer A."/>
            <person name="Rast P."/>
            <person name="Oberbeckmann S."/>
            <person name="Bunk B."/>
            <person name="Jeske O."/>
            <person name="Meyerdierks A."/>
            <person name="Storesund J.E."/>
            <person name="Kallscheuer N."/>
            <person name="Luecker S."/>
            <person name="Lage O.M."/>
            <person name="Pohl T."/>
            <person name="Merkel B.J."/>
            <person name="Hornburger P."/>
            <person name="Mueller R.-W."/>
            <person name="Bruemmer F."/>
            <person name="Labrenz M."/>
            <person name="Spormann A.M."/>
            <person name="Op den Camp H."/>
            <person name="Overmann J."/>
            <person name="Amann R."/>
            <person name="Jetten M.S.M."/>
            <person name="Mascher T."/>
            <person name="Medema M.H."/>
            <person name="Devos D.P."/>
            <person name="Kaster A.-K."/>
            <person name="Ovreas L."/>
            <person name="Rohde M."/>
            <person name="Galperin M.Y."/>
            <person name="Jogler C."/>
        </authorList>
    </citation>
    <scope>NUCLEOTIDE SEQUENCE [LARGE SCALE GENOMIC DNA]</scope>
    <source>
        <strain evidence="2 3">Pan241w</strain>
    </source>
</reference>
<protein>
    <submittedName>
        <fullName evidence="2">Uncharacterized protein</fullName>
    </submittedName>
</protein>
<dbReference type="KEGG" id="gaz:Pan241w_08210"/>
<sequence length="421" mass="47999">MPDSVNPIFNAADVQKRLEVINQQIATESEPAVLSPLLFERAQLQVSLGDDSAALADCFSASHFTWGDRLALSQIHTLISQIYLEYEQKEKALWWAMSAVDRGPDSVEAQFILGQVLAFSEFRRQAVDCFRKVLALEPQHQAAQLALGVSLRETSHHYFEDAIAVLTTYVDAWPDDADGWFELAYATYIAEILPGRTQGVSQELFQRVRMCPGYEKHEFRIYRCLNEVDDCEEMKAATAILPEKAELETLESKSVTAYALRCVWRVRFFLACVGNEANEEYKKEIAEESFPNNFLSGNLVASVVTAAFRYTVQMIKEVRKNEFDEATDLAVLAAEAAVYATYLYQRAMPTQTVSKRAASELAQAARNDFQRLQEFDVDQLDDYRENGPLGDLWQDQPPDWYRSARNDYEQKRAEWKLEITV</sequence>
<evidence type="ECO:0000256" key="1">
    <source>
        <dbReference type="PROSITE-ProRule" id="PRU00339"/>
    </source>
</evidence>
<dbReference type="Proteomes" id="UP000317171">
    <property type="component" value="Chromosome"/>
</dbReference>
<keyword evidence="3" id="KW-1185">Reference proteome</keyword>
<name>A0A517RA42_9PLAN</name>
<evidence type="ECO:0000313" key="3">
    <source>
        <dbReference type="Proteomes" id="UP000317171"/>
    </source>
</evidence>
<gene>
    <name evidence="2" type="ORF">Pan241w_08210</name>
</gene>
<dbReference type="OrthoDB" id="234776at2"/>
<dbReference type="AlphaFoldDB" id="A0A517RA42"/>
<evidence type="ECO:0000313" key="2">
    <source>
        <dbReference type="EMBL" id="QDT40762.1"/>
    </source>
</evidence>
<dbReference type="RefSeq" id="WP_145211251.1">
    <property type="nucleotide sequence ID" value="NZ_CP036269.1"/>
</dbReference>
<dbReference type="PROSITE" id="PS50005">
    <property type="entry name" value="TPR"/>
    <property type="match status" value="1"/>
</dbReference>